<dbReference type="InterPro" id="IPR036390">
    <property type="entry name" value="WH_DNA-bd_sf"/>
</dbReference>
<dbReference type="OrthoDB" id="8338377at2"/>
<dbReference type="RefSeq" id="WP_058315178.1">
    <property type="nucleotide sequence ID" value="NZ_CYTO01000009.1"/>
</dbReference>
<feature type="compositionally biased region" description="Polar residues" evidence="1">
    <location>
        <begin position="124"/>
        <end position="135"/>
    </location>
</feature>
<evidence type="ECO:0000256" key="1">
    <source>
        <dbReference type="SAM" id="MobiDB-lite"/>
    </source>
</evidence>
<feature type="region of interest" description="Disordered" evidence="1">
    <location>
        <begin position="240"/>
        <end position="273"/>
    </location>
</feature>
<accession>A0A0P1IRR8</accession>
<evidence type="ECO:0000313" key="2">
    <source>
        <dbReference type="EMBL" id="CUK26259.1"/>
    </source>
</evidence>
<feature type="region of interest" description="Disordered" evidence="1">
    <location>
        <begin position="104"/>
        <end position="171"/>
    </location>
</feature>
<dbReference type="SUPFAM" id="SSF46785">
    <property type="entry name" value="Winged helix' DNA-binding domain"/>
    <property type="match status" value="1"/>
</dbReference>
<dbReference type="Pfam" id="PF13730">
    <property type="entry name" value="HTH_36"/>
    <property type="match status" value="1"/>
</dbReference>
<organism evidence="2 3">
    <name type="scientific">Cognatishimia activa</name>
    <dbReference type="NCBI Taxonomy" id="1715691"/>
    <lineage>
        <taxon>Bacteria</taxon>
        <taxon>Pseudomonadati</taxon>
        <taxon>Pseudomonadota</taxon>
        <taxon>Alphaproteobacteria</taxon>
        <taxon>Rhodobacterales</taxon>
        <taxon>Paracoccaceae</taxon>
        <taxon>Cognatishimia</taxon>
    </lineage>
</organism>
<proteinExistence type="predicted"/>
<reference evidence="3" key="1">
    <citation type="submission" date="2015-09" db="EMBL/GenBank/DDBJ databases">
        <authorList>
            <person name="Rodrigo-Torres Lidia"/>
            <person name="Arahal R.David."/>
        </authorList>
    </citation>
    <scope>NUCLEOTIDE SEQUENCE [LARGE SCALE GENOMIC DNA]</scope>
    <source>
        <strain evidence="3">CECT 5114</strain>
    </source>
</reference>
<sequence>MSETLPFCKIKLQYLLEMVTDHDLDDNALRVALYLALAHADHETGESHPSFETIGAAIGKHAKSVKRALNKVEAAGYMTIERGTNKGKSSRYRPTETALKRATIRRREGDKIVPLSRAKGGHSCPQSRTGLSSKGGQDRPPNRKQELRKEHGRGGATDLPDEGQSGVPHDRHQLIFVPRGICFVRDWDDRLARVGMPPLERLLPSVRHGQHLGFWLPARTPAPLGSAKWEAQKVALEKMVRSAHDRRENAAPDPVSGSAFVPISMGTTRAKNG</sequence>
<dbReference type="InterPro" id="IPR036388">
    <property type="entry name" value="WH-like_DNA-bd_sf"/>
</dbReference>
<evidence type="ECO:0008006" key="4">
    <source>
        <dbReference type="Google" id="ProtNLM"/>
    </source>
</evidence>
<gene>
    <name evidence="2" type="ORF">TA5114_02068</name>
</gene>
<evidence type="ECO:0000313" key="3">
    <source>
        <dbReference type="Proteomes" id="UP000051184"/>
    </source>
</evidence>
<dbReference type="AlphaFoldDB" id="A0A0P1IRR8"/>
<feature type="compositionally biased region" description="Basic and acidic residues" evidence="1">
    <location>
        <begin position="136"/>
        <end position="153"/>
    </location>
</feature>
<dbReference type="Proteomes" id="UP000051184">
    <property type="component" value="Unassembled WGS sequence"/>
</dbReference>
<dbReference type="EMBL" id="CYUE01000020">
    <property type="protein sequence ID" value="CUK26259.1"/>
    <property type="molecule type" value="Genomic_DNA"/>
</dbReference>
<feature type="compositionally biased region" description="Basic and acidic residues" evidence="1">
    <location>
        <begin position="240"/>
        <end position="250"/>
    </location>
</feature>
<dbReference type="Gene3D" id="1.10.10.10">
    <property type="entry name" value="Winged helix-like DNA-binding domain superfamily/Winged helix DNA-binding domain"/>
    <property type="match status" value="1"/>
</dbReference>
<dbReference type="STRING" id="1715691.TA5113_00896"/>
<keyword evidence="3" id="KW-1185">Reference proteome</keyword>
<name>A0A0P1IRR8_9RHOB</name>
<protein>
    <recommendedName>
        <fullName evidence="4">Helix-turn-helix domain protein</fullName>
    </recommendedName>
</protein>